<dbReference type="SUPFAM" id="SSF52402">
    <property type="entry name" value="Adenine nucleotide alpha hydrolases-like"/>
    <property type="match status" value="1"/>
</dbReference>
<organism evidence="12 13">
    <name type="scientific">Luteimonas viscosa</name>
    <dbReference type="NCBI Taxonomy" id="1132694"/>
    <lineage>
        <taxon>Bacteria</taxon>
        <taxon>Pseudomonadati</taxon>
        <taxon>Pseudomonadota</taxon>
        <taxon>Gammaproteobacteria</taxon>
        <taxon>Lysobacterales</taxon>
        <taxon>Lysobacteraceae</taxon>
        <taxon>Luteimonas</taxon>
    </lineage>
</organism>
<dbReference type="GO" id="GO:0005524">
    <property type="term" value="F:ATP binding"/>
    <property type="evidence" value="ECO:0007669"/>
    <property type="project" value="UniProtKB-KW"/>
</dbReference>
<dbReference type="InterPro" id="IPR029055">
    <property type="entry name" value="Ntn_hydrolases_N"/>
</dbReference>
<dbReference type="InterPro" id="IPR014729">
    <property type="entry name" value="Rossmann-like_a/b/a_fold"/>
</dbReference>
<dbReference type="Proteomes" id="UP000324973">
    <property type="component" value="Unassembled WGS sequence"/>
</dbReference>
<comment type="similarity">
    <text evidence="2">Belongs to the asparagine synthetase family.</text>
</comment>
<dbReference type="PROSITE" id="PS51278">
    <property type="entry name" value="GATASE_TYPE_2"/>
    <property type="match status" value="1"/>
</dbReference>
<comment type="caution">
    <text evidence="12">The sequence shown here is derived from an EMBL/GenBank/DDBJ whole genome shotgun (WGS) entry which is preliminary data.</text>
</comment>
<dbReference type="Gene3D" id="3.60.20.10">
    <property type="entry name" value="Glutamine Phosphoribosylpyrophosphate, subunit 1, domain 1"/>
    <property type="match status" value="1"/>
</dbReference>
<feature type="binding site" evidence="9">
    <location>
        <position position="307"/>
    </location>
    <ligand>
        <name>ATP</name>
        <dbReference type="ChEBI" id="CHEBI:30616"/>
    </ligand>
</feature>
<sequence length="631" mass="68869">MCGLTGYLGGDSSRREKFLRTSAVALRHRGPDGGGIWNPEGPIGLAHRRLAIVDLSAAGAQPMSSANGRWVVTFNGEIYNHRQLREQLCDGRSVDWRGHSDTEVLVEAIDRFGVVETLRRCNGMFAFAAWDHETSELWLARDSTGEKPLYVGWVGGGIAFASELRALRTHPAWLGGIDQEALTWMLTFGYVPAPLSIHPGVFKLPAGCCLALRPGDERNAPSAGELNGRLVRWWRLDELTGCPPATGRRMTGAEALDRLDALLDDAVELRMQADVPVAAMLSGGIDSTLVVSSMVRRASGRVRTFTVAFDEPGVDEAAHAAAVARSLGTWHEEVRCPAGAALALVDRLPDIYDEPFADPAQIPAVLVSEAIRQHVPVALTGDGGDELFEGYQRHLDAVAWWRVTGRLGERGRTSAASALRRLSDLLPAGTASRTSGRLGARLEGADFDDYYRRVLQFPESAALGLDAPRNLVLPCPPAGLTALGARMRFVDQMLGLPEGIHTKLDRASMSAGLELRVPFLDPRIQALSWELPADSHAGAGTGKLWLRRLLARRMPGGVAERRKQGFDVPIGEWLRGPLRPWAMELLSDMDDSLLSRPHVEKVWAAHLAGRRDASYAMWAVLCYLAWARRHG</sequence>
<protein>
    <recommendedName>
        <fullName evidence="3">asparagine synthase (glutamine-hydrolyzing)</fullName>
        <ecNumber evidence="3">6.3.5.4</ecNumber>
    </recommendedName>
</protein>
<feature type="domain" description="Glutamine amidotransferase type-2" evidence="11">
    <location>
        <begin position="2"/>
        <end position="215"/>
    </location>
</feature>
<dbReference type="GO" id="GO:0006529">
    <property type="term" value="P:asparagine biosynthetic process"/>
    <property type="evidence" value="ECO:0007669"/>
    <property type="project" value="UniProtKB-KW"/>
</dbReference>
<gene>
    <name evidence="12" type="primary">asnB</name>
    <name evidence="12" type="ORF">FZO89_17410</name>
</gene>
<keyword evidence="4 9" id="KW-0547">Nucleotide-binding</keyword>
<keyword evidence="8" id="KW-0028">Amino-acid biosynthesis</keyword>
<keyword evidence="12" id="KW-0436">Ligase</keyword>
<dbReference type="InterPro" id="IPR006426">
    <property type="entry name" value="Asn_synth_AEB"/>
</dbReference>
<dbReference type="PIRSF" id="PIRSF001589">
    <property type="entry name" value="Asn_synthetase_glu-h"/>
    <property type="match status" value="1"/>
</dbReference>
<evidence type="ECO:0000256" key="9">
    <source>
        <dbReference type="PIRSR" id="PIRSR001589-2"/>
    </source>
</evidence>
<dbReference type="CDD" id="cd01991">
    <property type="entry name" value="Asn_synthase_B_C"/>
    <property type="match status" value="1"/>
</dbReference>
<feature type="binding site" evidence="9">
    <location>
        <position position="101"/>
    </location>
    <ligand>
        <name>L-glutamine</name>
        <dbReference type="ChEBI" id="CHEBI:58359"/>
    </ligand>
</feature>
<feature type="active site" description="For GATase activity" evidence="8">
    <location>
        <position position="2"/>
    </location>
</feature>
<evidence type="ECO:0000256" key="1">
    <source>
        <dbReference type="ARBA" id="ARBA00005187"/>
    </source>
</evidence>
<dbReference type="PANTHER" id="PTHR43284">
    <property type="entry name" value="ASPARAGINE SYNTHETASE (GLUTAMINE-HYDROLYZING)"/>
    <property type="match status" value="1"/>
</dbReference>
<keyword evidence="5 9" id="KW-0067">ATP-binding</keyword>
<evidence type="ECO:0000256" key="3">
    <source>
        <dbReference type="ARBA" id="ARBA00012737"/>
    </source>
</evidence>
<evidence type="ECO:0000256" key="2">
    <source>
        <dbReference type="ARBA" id="ARBA00005752"/>
    </source>
</evidence>
<keyword evidence="13" id="KW-1185">Reference proteome</keyword>
<dbReference type="PANTHER" id="PTHR43284:SF1">
    <property type="entry name" value="ASPARAGINE SYNTHETASE"/>
    <property type="match status" value="1"/>
</dbReference>
<dbReference type="AlphaFoldDB" id="A0A5D4XGG2"/>
<reference evidence="12 13" key="1">
    <citation type="submission" date="2019-08" db="EMBL/GenBank/DDBJ databases">
        <title>Luteimonas viscosus sp. nov., isolated from soil of a sunflower field.</title>
        <authorList>
            <person name="Jianli Z."/>
            <person name="Ying Z."/>
        </authorList>
    </citation>
    <scope>NUCLEOTIDE SEQUENCE [LARGE SCALE GENOMIC DNA]</scope>
    <source>
        <strain evidence="12 13">XBU10</strain>
    </source>
</reference>
<dbReference type="RefSeq" id="WP_149104732.1">
    <property type="nucleotide sequence ID" value="NZ_VTFT01000003.1"/>
</dbReference>
<evidence type="ECO:0000256" key="8">
    <source>
        <dbReference type="PIRSR" id="PIRSR001589-1"/>
    </source>
</evidence>
<dbReference type="GO" id="GO:0004066">
    <property type="term" value="F:asparagine synthase (glutamine-hydrolyzing) activity"/>
    <property type="evidence" value="ECO:0007669"/>
    <property type="project" value="UniProtKB-EC"/>
</dbReference>
<dbReference type="EMBL" id="VTFT01000003">
    <property type="protein sequence ID" value="TYT23025.1"/>
    <property type="molecule type" value="Genomic_DNA"/>
</dbReference>
<evidence type="ECO:0000256" key="4">
    <source>
        <dbReference type="ARBA" id="ARBA00022741"/>
    </source>
</evidence>
<dbReference type="OrthoDB" id="9763290at2"/>
<keyword evidence="8" id="KW-0061">Asparagine biosynthesis</keyword>
<feature type="site" description="Important for beta-aspartyl-AMP intermediate formation" evidence="10">
    <location>
        <position position="382"/>
    </location>
</feature>
<evidence type="ECO:0000313" key="13">
    <source>
        <dbReference type="Proteomes" id="UP000324973"/>
    </source>
</evidence>
<evidence type="ECO:0000259" key="11">
    <source>
        <dbReference type="PROSITE" id="PS51278"/>
    </source>
</evidence>
<name>A0A5D4XGG2_9GAMM</name>
<dbReference type="InterPro" id="IPR033738">
    <property type="entry name" value="AsnB_N"/>
</dbReference>
<dbReference type="SUPFAM" id="SSF56235">
    <property type="entry name" value="N-terminal nucleophile aminohydrolases (Ntn hydrolases)"/>
    <property type="match status" value="1"/>
</dbReference>
<evidence type="ECO:0000256" key="10">
    <source>
        <dbReference type="PIRSR" id="PIRSR001589-3"/>
    </source>
</evidence>
<dbReference type="GO" id="GO:0005829">
    <property type="term" value="C:cytosol"/>
    <property type="evidence" value="ECO:0007669"/>
    <property type="project" value="TreeGrafter"/>
</dbReference>
<dbReference type="NCBIfam" id="TIGR01536">
    <property type="entry name" value="asn_synth_AEB"/>
    <property type="match status" value="1"/>
</dbReference>
<evidence type="ECO:0000313" key="12">
    <source>
        <dbReference type="EMBL" id="TYT23025.1"/>
    </source>
</evidence>
<dbReference type="InterPro" id="IPR017932">
    <property type="entry name" value="GATase_2_dom"/>
</dbReference>
<dbReference type="Gene3D" id="3.40.50.620">
    <property type="entry name" value="HUPs"/>
    <property type="match status" value="1"/>
</dbReference>
<dbReference type="InterPro" id="IPR051786">
    <property type="entry name" value="ASN_synthetase/amidase"/>
</dbReference>
<dbReference type="Pfam" id="PF00733">
    <property type="entry name" value="Asn_synthase"/>
    <property type="match status" value="1"/>
</dbReference>
<comment type="pathway">
    <text evidence="1">Amino-acid biosynthesis; L-asparagine biosynthesis; L-asparagine from L-aspartate (L-Gln route): step 1/1.</text>
</comment>
<evidence type="ECO:0000256" key="5">
    <source>
        <dbReference type="ARBA" id="ARBA00022840"/>
    </source>
</evidence>
<keyword evidence="6 8" id="KW-0315">Glutamine amidotransferase</keyword>
<dbReference type="CDD" id="cd00712">
    <property type="entry name" value="AsnB"/>
    <property type="match status" value="1"/>
</dbReference>
<dbReference type="EC" id="6.3.5.4" evidence="3"/>
<accession>A0A5D4XGG2</accession>
<proteinExistence type="inferred from homology"/>
<evidence type="ECO:0000256" key="6">
    <source>
        <dbReference type="ARBA" id="ARBA00022962"/>
    </source>
</evidence>
<dbReference type="Pfam" id="PF13522">
    <property type="entry name" value="GATase_6"/>
    <property type="match status" value="1"/>
</dbReference>
<comment type="catalytic activity">
    <reaction evidence="7">
        <text>L-aspartate + L-glutamine + ATP + H2O = L-asparagine + L-glutamate + AMP + diphosphate + H(+)</text>
        <dbReference type="Rhea" id="RHEA:12228"/>
        <dbReference type="ChEBI" id="CHEBI:15377"/>
        <dbReference type="ChEBI" id="CHEBI:15378"/>
        <dbReference type="ChEBI" id="CHEBI:29985"/>
        <dbReference type="ChEBI" id="CHEBI:29991"/>
        <dbReference type="ChEBI" id="CHEBI:30616"/>
        <dbReference type="ChEBI" id="CHEBI:33019"/>
        <dbReference type="ChEBI" id="CHEBI:58048"/>
        <dbReference type="ChEBI" id="CHEBI:58359"/>
        <dbReference type="ChEBI" id="CHEBI:456215"/>
        <dbReference type="EC" id="6.3.5.4"/>
    </reaction>
</comment>
<evidence type="ECO:0000256" key="7">
    <source>
        <dbReference type="ARBA" id="ARBA00048741"/>
    </source>
</evidence>
<dbReference type="InterPro" id="IPR001962">
    <property type="entry name" value="Asn_synthase"/>
</dbReference>